<name>A0A511XG29_9PROT</name>
<dbReference type="EMBL" id="BJYG01000001">
    <property type="protein sequence ID" value="GEN61851.1"/>
    <property type="molecule type" value="Genomic_DNA"/>
</dbReference>
<dbReference type="Pfam" id="PF07043">
    <property type="entry name" value="DUF1328"/>
    <property type="match status" value="1"/>
</dbReference>
<comment type="similarity">
    <text evidence="5">Belongs to the UPF0391 family.</text>
</comment>
<protein>
    <recommendedName>
        <fullName evidence="5">UPF0391 membrane protein AOE01nite_00750</fullName>
    </recommendedName>
</protein>
<proteinExistence type="inferred from homology"/>
<evidence type="ECO:0000313" key="6">
    <source>
        <dbReference type="EMBL" id="GEN61851.1"/>
    </source>
</evidence>
<comment type="caution">
    <text evidence="6">The sequence shown here is derived from an EMBL/GenBank/DDBJ whole genome shotgun (WGS) entry which is preliminary data.</text>
</comment>
<reference evidence="6 7" key="1">
    <citation type="submission" date="2019-07" db="EMBL/GenBank/DDBJ databases">
        <title>Whole genome shotgun sequence of Acetobacter oeni NBRC 105207.</title>
        <authorList>
            <person name="Hosoyama A."/>
            <person name="Uohara A."/>
            <person name="Ohji S."/>
            <person name="Ichikawa N."/>
        </authorList>
    </citation>
    <scope>NUCLEOTIDE SEQUENCE [LARGE SCALE GENOMIC DNA]</scope>
    <source>
        <strain evidence="6 7">NBRC 105207</strain>
    </source>
</reference>
<comment type="subcellular location">
    <subcellularLocation>
        <location evidence="5">Cell membrane</location>
        <topology evidence="5">Single-pass membrane protein</topology>
    </subcellularLocation>
</comment>
<keyword evidence="3 5" id="KW-1133">Transmembrane helix</keyword>
<dbReference type="AlphaFoldDB" id="A0A511XG29"/>
<evidence type="ECO:0000256" key="4">
    <source>
        <dbReference type="ARBA" id="ARBA00023136"/>
    </source>
</evidence>
<dbReference type="Proteomes" id="UP000321746">
    <property type="component" value="Unassembled WGS sequence"/>
</dbReference>
<evidence type="ECO:0000256" key="1">
    <source>
        <dbReference type="ARBA" id="ARBA00022475"/>
    </source>
</evidence>
<keyword evidence="4 5" id="KW-0472">Membrane</keyword>
<dbReference type="InterPro" id="IPR009760">
    <property type="entry name" value="DUF1328"/>
</dbReference>
<organism evidence="6 7">
    <name type="scientific">Acetobacter oeni</name>
    <dbReference type="NCBI Taxonomy" id="304077"/>
    <lineage>
        <taxon>Bacteria</taxon>
        <taxon>Pseudomonadati</taxon>
        <taxon>Pseudomonadota</taxon>
        <taxon>Alphaproteobacteria</taxon>
        <taxon>Acetobacterales</taxon>
        <taxon>Acetobacteraceae</taxon>
        <taxon>Acetobacter</taxon>
    </lineage>
</organism>
<keyword evidence="1 5" id="KW-1003">Cell membrane</keyword>
<gene>
    <name evidence="6" type="ORF">AOE01nite_00750</name>
</gene>
<dbReference type="GO" id="GO:0005886">
    <property type="term" value="C:plasma membrane"/>
    <property type="evidence" value="ECO:0007669"/>
    <property type="project" value="UniProtKB-SubCell"/>
</dbReference>
<keyword evidence="7" id="KW-1185">Reference proteome</keyword>
<evidence type="ECO:0000256" key="3">
    <source>
        <dbReference type="ARBA" id="ARBA00022989"/>
    </source>
</evidence>
<keyword evidence="2 5" id="KW-0812">Transmembrane</keyword>
<evidence type="ECO:0000313" key="7">
    <source>
        <dbReference type="Proteomes" id="UP000321746"/>
    </source>
</evidence>
<dbReference type="PIRSF" id="PIRSF036466">
    <property type="entry name" value="UCP036466"/>
    <property type="match status" value="1"/>
</dbReference>
<dbReference type="RefSeq" id="WP_146884806.1">
    <property type="nucleotide sequence ID" value="NZ_BJYG01000001.1"/>
</dbReference>
<dbReference type="HAMAP" id="MF_01361">
    <property type="entry name" value="UPF0391"/>
    <property type="match status" value="1"/>
</dbReference>
<accession>A0A511XG29</accession>
<feature type="transmembrane region" description="Helical" evidence="5">
    <location>
        <begin position="36"/>
        <end position="56"/>
    </location>
</feature>
<evidence type="ECO:0000256" key="2">
    <source>
        <dbReference type="ARBA" id="ARBA00022692"/>
    </source>
</evidence>
<evidence type="ECO:0000256" key="5">
    <source>
        <dbReference type="HAMAP-Rule" id="MF_01361"/>
    </source>
</evidence>
<sequence length="59" mass="6022">MLRLALFFLVISIIAGLFGFGGISSAAAGMAKILFFIAIAICVILFVFVLIGVGAASGK</sequence>